<name>A0AA91EE60_9GAMM</name>
<protein>
    <recommendedName>
        <fullName evidence="1">ParE-like toxin domain-containing protein</fullName>
    </recommendedName>
</protein>
<dbReference type="InterPro" id="IPR056925">
    <property type="entry name" value="ParE-like"/>
</dbReference>
<feature type="domain" description="ParE-like toxin" evidence="1">
    <location>
        <begin position="15"/>
        <end position="73"/>
    </location>
</feature>
<sequence>MTELLDFNPRQHITPAVRRKAIGMVNSLESGQKVCKRLDVKGYLKIDIGPFWRMLSKDGGHRWFLMNHETYNREIRK</sequence>
<evidence type="ECO:0000313" key="2">
    <source>
        <dbReference type="EMBL" id="OAT59040.1"/>
    </source>
</evidence>
<comment type="caution">
    <text evidence="2">The sequence shown here is derived from an EMBL/GenBank/DDBJ whole genome shotgun (WGS) entry which is preliminary data.</text>
</comment>
<accession>A0AA91EE60</accession>
<evidence type="ECO:0000313" key="3">
    <source>
        <dbReference type="Proteomes" id="UP000078431"/>
    </source>
</evidence>
<organism evidence="2 3">
    <name type="scientific">Obesumbacterium proteus ATCC 12841</name>
    <dbReference type="NCBI Taxonomy" id="1354268"/>
    <lineage>
        <taxon>Bacteria</taxon>
        <taxon>Pseudomonadati</taxon>
        <taxon>Pseudomonadota</taxon>
        <taxon>Gammaproteobacteria</taxon>
        <taxon>Enterobacterales</taxon>
        <taxon>Hafniaceae</taxon>
        <taxon>Obesumbacterium</taxon>
    </lineage>
</organism>
<keyword evidence="3" id="KW-1185">Reference proteome</keyword>
<dbReference type="AlphaFoldDB" id="A0AA91EE60"/>
<gene>
    <name evidence="2" type="ORF">M993_02343</name>
</gene>
<dbReference type="Pfam" id="PF24732">
    <property type="entry name" value="ParE_like"/>
    <property type="match status" value="1"/>
</dbReference>
<evidence type="ECO:0000259" key="1">
    <source>
        <dbReference type="Pfam" id="PF24732"/>
    </source>
</evidence>
<dbReference type="RefSeq" id="WP_060435758.1">
    <property type="nucleotide sequence ID" value="NZ_LXEX01000031.1"/>
</dbReference>
<dbReference type="Proteomes" id="UP000078431">
    <property type="component" value="Unassembled WGS sequence"/>
</dbReference>
<proteinExistence type="predicted"/>
<dbReference type="EMBL" id="LXEX01000031">
    <property type="protein sequence ID" value="OAT59040.1"/>
    <property type="molecule type" value="Genomic_DNA"/>
</dbReference>
<reference evidence="2 3" key="1">
    <citation type="submission" date="2016-04" db="EMBL/GenBank/DDBJ databases">
        <title>ATOL: Assembling a taxonomically balanced genome-scale reconstruction of the evolutionary history of the Enterobacteriaceae.</title>
        <authorList>
            <person name="Plunkett G.III."/>
            <person name="Neeno-Eckwall E.C."/>
            <person name="Glasner J.D."/>
            <person name="Perna N.T."/>
        </authorList>
    </citation>
    <scope>NUCLEOTIDE SEQUENCE [LARGE SCALE GENOMIC DNA]</scope>
    <source>
        <strain evidence="2 3">ATCC 12841</strain>
    </source>
</reference>